<feature type="transmembrane region" description="Helical" evidence="1">
    <location>
        <begin position="242"/>
        <end position="261"/>
    </location>
</feature>
<organism evidence="2 3">
    <name type="scientific">Collybiopsis luxurians FD-317 M1</name>
    <dbReference type="NCBI Taxonomy" id="944289"/>
    <lineage>
        <taxon>Eukaryota</taxon>
        <taxon>Fungi</taxon>
        <taxon>Dikarya</taxon>
        <taxon>Basidiomycota</taxon>
        <taxon>Agaricomycotina</taxon>
        <taxon>Agaricomycetes</taxon>
        <taxon>Agaricomycetidae</taxon>
        <taxon>Agaricales</taxon>
        <taxon>Marasmiineae</taxon>
        <taxon>Omphalotaceae</taxon>
        <taxon>Collybiopsis</taxon>
        <taxon>Collybiopsis luxurians</taxon>
    </lineage>
</organism>
<feature type="transmembrane region" description="Helical" evidence="1">
    <location>
        <begin position="166"/>
        <end position="191"/>
    </location>
</feature>
<name>A0A0D0CM76_9AGAR</name>
<accession>A0A0D0CM76</accession>
<keyword evidence="3" id="KW-1185">Reference proteome</keyword>
<gene>
    <name evidence="2" type="ORF">GYMLUDRAFT_40471</name>
</gene>
<evidence type="ECO:0000313" key="2">
    <source>
        <dbReference type="EMBL" id="KIK64184.1"/>
    </source>
</evidence>
<dbReference type="AlphaFoldDB" id="A0A0D0CM76"/>
<evidence type="ECO:0000256" key="1">
    <source>
        <dbReference type="SAM" id="Phobius"/>
    </source>
</evidence>
<dbReference type="EMBL" id="KN834762">
    <property type="protein sequence ID" value="KIK64184.1"/>
    <property type="molecule type" value="Genomic_DNA"/>
</dbReference>
<evidence type="ECO:0000313" key="3">
    <source>
        <dbReference type="Proteomes" id="UP000053593"/>
    </source>
</evidence>
<feature type="transmembrane region" description="Helical" evidence="1">
    <location>
        <begin position="123"/>
        <end position="146"/>
    </location>
</feature>
<keyword evidence="1" id="KW-0812">Transmembrane</keyword>
<dbReference type="Proteomes" id="UP000053593">
    <property type="component" value="Unassembled WGS sequence"/>
</dbReference>
<dbReference type="OrthoDB" id="3226582at2759"/>
<feature type="transmembrane region" description="Helical" evidence="1">
    <location>
        <begin position="12"/>
        <end position="36"/>
    </location>
</feature>
<protein>
    <submittedName>
        <fullName evidence="2">Uncharacterized protein</fullName>
    </submittedName>
</protein>
<feature type="transmembrane region" description="Helical" evidence="1">
    <location>
        <begin position="48"/>
        <end position="66"/>
    </location>
</feature>
<proteinExistence type="predicted"/>
<dbReference type="HOGENOM" id="CLU_1004932_0_0_1"/>
<keyword evidence="1" id="KW-1133">Transmembrane helix</keyword>
<sequence length="323" mass="36152">MSVPTSYSLPRLIIVMVECILYGAYVVLFGLAMWTLPRKFNVSSVKKFFFPAIIALFLLATINVAYDLVGEGYAILYTWPVHQKTWMMAGQSILEITFAMSDILGDIVLLYRVYAVWGFRKKILVPLVLLLSIAKAFYIITIVTLIRSTVEPDKPFNSLVKVSSTFTLVFGVINAFTNVLMTLLIAGRVWWISRMVEAECTSLRRWYHRTIAVITESGVIYPLYIILEASLVFSPLWVPNPATVAIITAGLAPTLIAVRVGSGSAYDNQSLHTVMQHSNMRYSAHAESRRSPDFVFNDALVASDNAFENSSIEDIQEKVDSIV</sequence>
<feature type="transmembrane region" description="Helical" evidence="1">
    <location>
        <begin position="86"/>
        <end position="111"/>
    </location>
</feature>
<keyword evidence="1" id="KW-0472">Membrane</keyword>
<reference evidence="2 3" key="1">
    <citation type="submission" date="2014-04" db="EMBL/GenBank/DDBJ databases">
        <title>Evolutionary Origins and Diversification of the Mycorrhizal Mutualists.</title>
        <authorList>
            <consortium name="DOE Joint Genome Institute"/>
            <consortium name="Mycorrhizal Genomics Consortium"/>
            <person name="Kohler A."/>
            <person name="Kuo A."/>
            <person name="Nagy L.G."/>
            <person name="Floudas D."/>
            <person name="Copeland A."/>
            <person name="Barry K.W."/>
            <person name="Cichocki N."/>
            <person name="Veneault-Fourrey C."/>
            <person name="LaButti K."/>
            <person name="Lindquist E.A."/>
            <person name="Lipzen A."/>
            <person name="Lundell T."/>
            <person name="Morin E."/>
            <person name="Murat C."/>
            <person name="Riley R."/>
            <person name="Ohm R."/>
            <person name="Sun H."/>
            <person name="Tunlid A."/>
            <person name="Henrissat B."/>
            <person name="Grigoriev I.V."/>
            <person name="Hibbett D.S."/>
            <person name="Martin F."/>
        </authorList>
    </citation>
    <scope>NUCLEOTIDE SEQUENCE [LARGE SCALE GENOMIC DNA]</scope>
    <source>
        <strain evidence="2 3">FD-317 M1</strain>
    </source>
</reference>
<feature type="transmembrane region" description="Helical" evidence="1">
    <location>
        <begin position="211"/>
        <end position="236"/>
    </location>
</feature>